<reference evidence="6" key="1">
    <citation type="submission" date="2021-01" db="EMBL/GenBank/DDBJ databases">
        <title>Genome public.</title>
        <authorList>
            <person name="Liu C."/>
            <person name="Sun Q."/>
        </authorList>
    </citation>
    <scope>NUCLEOTIDE SEQUENCE [LARGE SCALE GENOMIC DNA]</scope>
    <source>
        <strain evidence="6">YIM B02556</strain>
    </source>
</reference>
<keyword evidence="6" id="KW-1185">Reference proteome</keyword>
<dbReference type="RefSeq" id="WP_200196002.1">
    <property type="nucleotide sequence ID" value="NZ_JAENHM010000059.1"/>
</dbReference>
<accession>A0ABS1F8S2</accession>
<keyword evidence="4" id="KW-0732">Signal</keyword>
<dbReference type="Gene3D" id="3.90.730.10">
    <property type="entry name" value="Ribonuclease T2-like"/>
    <property type="match status" value="1"/>
</dbReference>
<comment type="caution">
    <text evidence="5">The sequence shown here is derived from an EMBL/GenBank/DDBJ whole genome shotgun (WGS) entry which is preliminary data.</text>
</comment>
<protein>
    <submittedName>
        <fullName evidence="5">Ribonuclease T2</fullName>
    </submittedName>
</protein>
<evidence type="ECO:0000256" key="3">
    <source>
        <dbReference type="SAM" id="MobiDB-lite"/>
    </source>
</evidence>
<dbReference type="SUPFAM" id="SSF55895">
    <property type="entry name" value="Ribonuclease Rh-like"/>
    <property type="match status" value="1"/>
</dbReference>
<feature type="chain" id="PRO_5045598219" evidence="4">
    <location>
        <begin position="25"/>
        <end position="256"/>
    </location>
</feature>
<evidence type="ECO:0000313" key="6">
    <source>
        <dbReference type="Proteomes" id="UP000652760"/>
    </source>
</evidence>
<dbReference type="PANTHER" id="PTHR11240">
    <property type="entry name" value="RIBONUCLEASE T2"/>
    <property type="match status" value="1"/>
</dbReference>
<dbReference type="InterPro" id="IPR033130">
    <property type="entry name" value="RNase_T2_His_AS_2"/>
</dbReference>
<dbReference type="PANTHER" id="PTHR11240:SF22">
    <property type="entry name" value="RIBONUCLEASE T2"/>
    <property type="match status" value="1"/>
</dbReference>
<sequence length="256" mass="27342">MRSAIATVLSVMVAGLLAASPSWAQRRAEPGNFDYYVLSLSWTPTYCARDKNGPDPDQCGDRKYGFVVHGLWPQYNDGSYPATCTRDRNLPKAVVDQTMPVMPSVGLMMHEWRKHGTCSGLNATDYFAKLRAAAAKLAIPEPLKAPGPTVPATQVERLFLEANSGLSAEGVAVICSRRDVSEVRVCLNKDLGFVACGQKVVDRCRDRDAVLSAEVAPSQPRRSTPLAAAPALPPAPVQAPAPPPAPVAAPVTAPVR</sequence>
<name>A0ABS1F8S2_9PROT</name>
<dbReference type="Proteomes" id="UP000652760">
    <property type="component" value="Unassembled WGS sequence"/>
</dbReference>
<gene>
    <name evidence="5" type="ORF">JHL17_20720</name>
</gene>
<dbReference type="Pfam" id="PF00445">
    <property type="entry name" value="Ribonuclease_T2"/>
    <property type="match status" value="1"/>
</dbReference>
<feature type="compositionally biased region" description="Pro residues" evidence="3">
    <location>
        <begin position="231"/>
        <end position="247"/>
    </location>
</feature>
<dbReference type="EMBL" id="JAENHM010000059">
    <property type="protein sequence ID" value="MBK1839835.1"/>
    <property type="molecule type" value="Genomic_DNA"/>
</dbReference>
<dbReference type="InterPro" id="IPR001568">
    <property type="entry name" value="RNase_T2-like"/>
</dbReference>
<evidence type="ECO:0000313" key="5">
    <source>
        <dbReference type="EMBL" id="MBK1839835.1"/>
    </source>
</evidence>
<dbReference type="PROSITE" id="PS00531">
    <property type="entry name" value="RNASE_T2_2"/>
    <property type="match status" value="1"/>
</dbReference>
<dbReference type="PROSITE" id="PS00530">
    <property type="entry name" value="RNASE_T2_1"/>
    <property type="match status" value="1"/>
</dbReference>
<feature type="region of interest" description="Disordered" evidence="3">
    <location>
        <begin position="214"/>
        <end position="256"/>
    </location>
</feature>
<evidence type="ECO:0000256" key="2">
    <source>
        <dbReference type="RuleBase" id="RU004328"/>
    </source>
</evidence>
<dbReference type="InterPro" id="IPR036430">
    <property type="entry name" value="RNase_T2-like_sf"/>
</dbReference>
<feature type="signal peptide" evidence="4">
    <location>
        <begin position="1"/>
        <end position="24"/>
    </location>
</feature>
<organism evidence="5 6">
    <name type="scientific">Azospirillum endophyticum</name>
    <dbReference type="NCBI Taxonomy" id="2800326"/>
    <lineage>
        <taxon>Bacteria</taxon>
        <taxon>Pseudomonadati</taxon>
        <taxon>Pseudomonadota</taxon>
        <taxon>Alphaproteobacteria</taxon>
        <taxon>Rhodospirillales</taxon>
        <taxon>Azospirillaceae</taxon>
        <taxon>Azospirillum</taxon>
    </lineage>
</organism>
<dbReference type="InterPro" id="IPR018188">
    <property type="entry name" value="RNase_T2_His_AS_1"/>
</dbReference>
<proteinExistence type="inferred from homology"/>
<evidence type="ECO:0000256" key="4">
    <source>
        <dbReference type="SAM" id="SignalP"/>
    </source>
</evidence>
<comment type="similarity">
    <text evidence="1 2">Belongs to the RNase T2 family.</text>
</comment>
<dbReference type="InterPro" id="IPR039378">
    <property type="entry name" value="RNase_T2_prok"/>
</dbReference>
<evidence type="ECO:0000256" key="1">
    <source>
        <dbReference type="ARBA" id="ARBA00007469"/>
    </source>
</evidence>
<dbReference type="CDD" id="cd01062">
    <property type="entry name" value="RNase_T2_prok"/>
    <property type="match status" value="1"/>
</dbReference>